<organism evidence="1 2">
    <name type="scientific">Pectobacterium phage vB_PcaM_CBB</name>
    <dbReference type="NCBI Taxonomy" id="2772511"/>
    <lineage>
        <taxon>Viruses</taxon>
        <taxon>Duplodnaviria</taxon>
        <taxon>Heunggongvirae</taxon>
        <taxon>Uroviricota</taxon>
        <taxon>Caudoviricetes</taxon>
        <taxon>Mimasvirus</taxon>
        <taxon>Mimasvirus CBB</taxon>
    </lineage>
</organism>
<protein>
    <submittedName>
        <fullName evidence="1">Structural protein</fullName>
    </submittedName>
</protein>
<dbReference type="Proteomes" id="UP000223891">
    <property type="component" value="Segment"/>
</dbReference>
<evidence type="ECO:0000313" key="1">
    <source>
        <dbReference type="EMBL" id="AMM43795.1"/>
    </source>
</evidence>
<name>A0A1L2CUU5_9CAUD</name>
<evidence type="ECO:0000313" key="2">
    <source>
        <dbReference type="Proteomes" id="UP000223891"/>
    </source>
</evidence>
<reference evidence="2" key="1">
    <citation type="submission" date="2016-01" db="EMBL/GenBank/DDBJ databases">
        <title>Isolation and Characterization of Enterobacteria phage CBB.</title>
        <authorList>
            <person name="Buttimer C.T.H."/>
            <person name="Hendrix H."/>
            <person name="Alexandre H."/>
            <person name="O'Mahony J."/>
            <person name="Lavigne R."/>
            <person name="Coffey A."/>
        </authorList>
    </citation>
    <scope>NUCLEOTIDE SEQUENCE [LARGE SCALE GENOMIC DNA]</scope>
</reference>
<accession>A0A1L2CUU5</accession>
<keyword evidence="2" id="KW-1185">Reference proteome</keyword>
<dbReference type="EMBL" id="KU574722">
    <property type="protein sequence ID" value="AMM43795.1"/>
    <property type="molecule type" value="Genomic_DNA"/>
</dbReference>
<sequence length="202" mass="21794">MNNKIEQPRLFVKGHVLITDITDPENVSIVVDKSNAIHPENMSQAIANALAANVDSLGVSLGAISEMRFGNGGTVVLSTGRVTYKTPRISSFGGLYSETYAKKINANVNAGVESEYNNVSTVHIPGQVYTDIVCLCTLGLGEPSDQNVSSTTDMEGNYVFDELGLYTDGTSGIALSHIIFHPVEKSANRILQIKYTVRVQLQ</sequence>
<proteinExistence type="predicted"/>
<gene>
    <name evidence="1" type="ORF">CBB_230</name>
</gene>